<dbReference type="Pfam" id="PF13649">
    <property type="entry name" value="Methyltransf_25"/>
    <property type="match status" value="1"/>
</dbReference>
<evidence type="ECO:0000313" key="2">
    <source>
        <dbReference type="EMBL" id="PWW28484.1"/>
    </source>
</evidence>
<dbReference type="Gene3D" id="3.40.50.150">
    <property type="entry name" value="Vaccinia Virus protein VP39"/>
    <property type="match status" value="1"/>
</dbReference>
<dbReference type="InterPro" id="IPR029063">
    <property type="entry name" value="SAM-dependent_MTases_sf"/>
</dbReference>
<reference evidence="2 3" key="1">
    <citation type="submission" date="2018-05" db="EMBL/GenBank/DDBJ databases">
        <title>Freshwater and sediment microbial communities from various areas in North America, analyzing microbe dynamics in response to fracking.</title>
        <authorList>
            <person name="Lamendella R."/>
        </authorList>
    </citation>
    <scope>NUCLEOTIDE SEQUENCE [LARGE SCALE GENOMIC DNA]</scope>
    <source>
        <strain evidence="2 3">15_TX</strain>
    </source>
</reference>
<dbReference type="GO" id="GO:0008168">
    <property type="term" value="F:methyltransferase activity"/>
    <property type="evidence" value="ECO:0007669"/>
    <property type="project" value="UniProtKB-KW"/>
</dbReference>
<dbReference type="EMBL" id="QGTW01000006">
    <property type="protein sequence ID" value="PWW28484.1"/>
    <property type="molecule type" value="Genomic_DNA"/>
</dbReference>
<dbReference type="AlphaFoldDB" id="A0A2V3A4L4"/>
<keyword evidence="2" id="KW-0489">Methyltransferase</keyword>
<accession>A0A2V3A4L4</accession>
<dbReference type="OrthoDB" id="9772751at2"/>
<organism evidence="2 3">
    <name type="scientific">Cytobacillus oceanisediminis</name>
    <dbReference type="NCBI Taxonomy" id="665099"/>
    <lineage>
        <taxon>Bacteria</taxon>
        <taxon>Bacillati</taxon>
        <taxon>Bacillota</taxon>
        <taxon>Bacilli</taxon>
        <taxon>Bacillales</taxon>
        <taxon>Bacillaceae</taxon>
        <taxon>Cytobacillus</taxon>
    </lineage>
</organism>
<evidence type="ECO:0000313" key="3">
    <source>
        <dbReference type="Proteomes" id="UP000247150"/>
    </source>
</evidence>
<keyword evidence="2" id="KW-0808">Transferase</keyword>
<evidence type="ECO:0000259" key="1">
    <source>
        <dbReference type="Pfam" id="PF13649"/>
    </source>
</evidence>
<name>A0A2V3A4L4_9BACI</name>
<gene>
    <name evidence="2" type="ORF">DFO73_106300</name>
</gene>
<feature type="domain" description="Methyltransferase" evidence="1">
    <location>
        <begin position="47"/>
        <end position="142"/>
    </location>
</feature>
<dbReference type="RefSeq" id="WP_110065317.1">
    <property type="nucleotide sequence ID" value="NZ_QGTW01000006.1"/>
</dbReference>
<dbReference type="SUPFAM" id="SSF53335">
    <property type="entry name" value="S-adenosyl-L-methionine-dependent methyltransferases"/>
    <property type="match status" value="1"/>
</dbReference>
<dbReference type="Proteomes" id="UP000247150">
    <property type="component" value="Unassembled WGS sequence"/>
</dbReference>
<dbReference type="GO" id="GO:0032259">
    <property type="term" value="P:methylation"/>
    <property type="evidence" value="ECO:0007669"/>
    <property type="project" value="UniProtKB-KW"/>
</dbReference>
<proteinExistence type="predicted"/>
<dbReference type="InterPro" id="IPR041698">
    <property type="entry name" value="Methyltransf_25"/>
</dbReference>
<sequence>MFEILAKQFEKPEGIIGKLAGKIMYFENRKINKWTVGKLKIKRRDSILEVGYGPGYSIRYIMDNYRHVEADGVDVSKDMKSAAAKLNDDCIQQGKVRLFVKDIHDFFPDKKYHKIFSVNNYPLWTKPRESLQHLYGMLESKGQIAITVQPREEGANETITKSLGQVIKSDMEAAGFHSISISYKNARPMVTVCVTGIK</sequence>
<protein>
    <submittedName>
        <fullName evidence="2">Methyltransferase family protein</fullName>
    </submittedName>
</protein>
<comment type="caution">
    <text evidence="2">The sequence shown here is derived from an EMBL/GenBank/DDBJ whole genome shotgun (WGS) entry which is preliminary data.</text>
</comment>